<protein>
    <submittedName>
        <fullName evidence="2">Uncharacterized protein</fullName>
    </submittedName>
</protein>
<feature type="region of interest" description="Disordered" evidence="1">
    <location>
        <begin position="554"/>
        <end position="602"/>
    </location>
</feature>
<sequence length="815" mass="91338">DESQLGGLCSLLSGSISCSMVSQPSSPPAQCVPKPPKKRYLEENYLDTGQQKYDTYPQHHSVYEEINSNNVLVEENVQVNEDYKEEVRSIWNVSFNNTDDIVTLGSVGELGQSFAESSTCSSLTSDISSDSVTHGSTTDVIVDTKENSINTSLNMSRTNPDFQTWRSTMVRTSQQQIIDHVVDQMCFTGARIGSKWISSEELPFRLEPMNNNVYKCFDHAIQTSDCCNPSGTTKSLVNNLQSSQDQGFTEFVLNQSSTSPAVVQENKNTLTDESEFIIVNNAECIGIVASSQEGVSTESNTKTAILVEVKTGSDGGELVSEFENENYEIHVLECGNDEREPSLATENMEMEVIETVGVNSFEDESQIVTDNVNAGNNNMEESLKNEKGTSLADSKDLTSKPVRACKGVRYKEFMSTSQLGKRRGRQKQRVFGFQYLGQKRSKIENGSACKQPLPTPIIHSNVLGQTEVEELVNTSQNLVTRPVRTEDLNVFRYKPKKKVKTLKPSPMKWPKERQVHEVEDYGNNQKKKFKPNDFNLEERIEALPPLSLEDFQLKKRARKKRNSSSSPVNISRRFETNNFEHNGSENIKTEHYPHTVPNSHRPSHIRELNENAHYARGGTGEPLSIPRRELSSVKMKRPFDNESNIENGAVLNHSPEQPSSQSSHQNSKPLNISSRVYEMKNFPQIRNEMFYKRAQKNNFISTQNSYFYHEPIRQDNVPSCSETNASQKSAPSAISSVPENPSQLSSTTVPQVQKKTSDSLVGSRKRKARKQNITRLEPGSNTKDTSVVEVTVLNNMRLTTLADVAVACDGRLFTS</sequence>
<feature type="region of interest" description="Disordered" evidence="1">
    <location>
        <begin position="717"/>
        <end position="781"/>
    </location>
</feature>
<evidence type="ECO:0000256" key="1">
    <source>
        <dbReference type="SAM" id="MobiDB-lite"/>
    </source>
</evidence>
<feature type="region of interest" description="Disordered" evidence="1">
    <location>
        <begin position="372"/>
        <end position="396"/>
    </location>
</feature>
<evidence type="ECO:0000313" key="2">
    <source>
        <dbReference type="EMBL" id="JAT32581.1"/>
    </source>
</evidence>
<feature type="compositionally biased region" description="Low complexity" evidence="1">
    <location>
        <begin position="652"/>
        <end position="667"/>
    </location>
</feature>
<feature type="compositionally biased region" description="Basic and acidic residues" evidence="1">
    <location>
        <begin position="381"/>
        <end position="396"/>
    </location>
</feature>
<feature type="region of interest" description="Disordered" evidence="1">
    <location>
        <begin position="645"/>
        <end position="668"/>
    </location>
</feature>
<feature type="non-terminal residue" evidence="2">
    <location>
        <position position="1"/>
    </location>
</feature>
<accession>A0A1B6M9I5</accession>
<reference evidence="2" key="1">
    <citation type="submission" date="2015-11" db="EMBL/GenBank/DDBJ databases">
        <title>De novo transcriptome assembly of four potential Pierce s Disease insect vectors from Arizona vineyards.</title>
        <authorList>
            <person name="Tassone E.E."/>
        </authorList>
    </citation>
    <scope>NUCLEOTIDE SEQUENCE</scope>
</reference>
<organism evidence="2">
    <name type="scientific">Graphocephala atropunctata</name>
    <dbReference type="NCBI Taxonomy" id="36148"/>
    <lineage>
        <taxon>Eukaryota</taxon>
        <taxon>Metazoa</taxon>
        <taxon>Ecdysozoa</taxon>
        <taxon>Arthropoda</taxon>
        <taxon>Hexapoda</taxon>
        <taxon>Insecta</taxon>
        <taxon>Pterygota</taxon>
        <taxon>Neoptera</taxon>
        <taxon>Paraneoptera</taxon>
        <taxon>Hemiptera</taxon>
        <taxon>Auchenorrhyncha</taxon>
        <taxon>Membracoidea</taxon>
        <taxon>Cicadellidae</taxon>
        <taxon>Cicadellinae</taxon>
        <taxon>Cicadellini</taxon>
        <taxon>Graphocephala</taxon>
    </lineage>
</organism>
<gene>
    <name evidence="2" type="ORF">g.3078</name>
</gene>
<proteinExistence type="predicted"/>
<feature type="compositionally biased region" description="Polar residues" evidence="1">
    <location>
        <begin position="576"/>
        <end position="586"/>
    </location>
</feature>
<feature type="compositionally biased region" description="Polar residues" evidence="1">
    <location>
        <begin position="717"/>
        <end position="760"/>
    </location>
</feature>
<dbReference type="EMBL" id="GEBQ01007396">
    <property type="protein sequence ID" value="JAT32581.1"/>
    <property type="molecule type" value="Transcribed_RNA"/>
</dbReference>
<feature type="compositionally biased region" description="Basic residues" evidence="1">
    <location>
        <begin position="763"/>
        <end position="772"/>
    </location>
</feature>
<name>A0A1B6M9I5_9HEMI</name>
<dbReference type="AlphaFoldDB" id="A0A1B6M9I5"/>